<proteinExistence type="predicted"/>
<organism evidence="1">
    <name type="scientific">marine metagenome</name>
    <dbReference type="NCBI Taxonomy" id="408172"/>
    <lineage>
        <taxon>unclassified sequences</taxon>
        <taxon>metagenomes</taxon>
        <taxon>ecological metagenomes</taxon>
    </lineage>
</organism>
<protein>
    <submittedName>
        <fullName evidence="1">Uncharacterized protein</fullName>
    </submittedName>
</protein>
<evidence type="ECO:0000313" key="1">
    <source>
        <dbReference type="EMBL" id="SVE17935.1"/>
    </source>
</evidence>
<accession>A0A383BET3</accession>
<reference evidence="1" key="1">
    <citation type="submission" date="2018-05" db="EMBL/GenBank/DDBJ databases">
        <authorList>
            <person name="Lanie J.A."/>
            <person name="Ng W.-L."/>
            <person name="Kazmierczak K.M."/>
            <person name="Andrzejewski T.M."/>
            <person name="Davidsen T.M."/>
            <person name="Wayne K.J."/>
            <person name="Tettelin H."/>
            <person name="Glass J.I."/>
            <person name="Rusch D."/>
            <person name="Podicherti R."/>
            <person name="Tsui H.-C.T."/>
            <person name="Winkler M.E."/>
        </authorList>
    </citation>
    <scope>NUCLEOTIDE SEQUENCE</scope>
</reference>
<dbReference type="AlphaFoldDB" id="A0A383BET3"/>
<gene>
    <name evidence="1" type="ORF">METZ01_LOCUS470789</name>
</gene>
<sequence>EETPINTEELDKKHAEKKKLEEELLKEMEEFHKNVKEKLLGINIFGFDILAIIGGVIDSTAKSLEEEIAEICMTLKDFKSNWHKKIMFEWVTIVKKFLSAIGLGAIFEIMFLTWCDFLKLIGMPMGVNITATIAGVISTVQSKTESHSKQGGDRGSDEGIAYATGDGEVTAYSVSSGTGTVHAFVTAGTIPAGQENAGDPLVTEYEDGSGVTISGNTVTFDTAPAIGAAVSIIKI</sequence>
<feature type="non-terminal residue" evidence="1">
    <location>
        <position position="1"/>
    </location>
</feature>
<name>A0A383BET3_9ZZZZ</name>
<dbReference type="EMBL" id="UINC01199484">
    <property type="protein sequence ID" value="SVE17935.1"/>
    <property type="molecule type" value="Genomic_DNA"/>
</dbReference>